<gene>
    <name evidence="3" type="ORF">FAB82_16270</name>
</gene>
<feature type="compositionally biased region" description="Basic residues" evidence="1">
    <location>
        <begin position="7"/>
        <end position="21"/>
    </location>
</feature>
<keyword evidence="3" id="KW-0378">Hydrolase</keyword>
<dbReference type="AlphaFoldDB" id="A0A4S8Q799"/>
<dbReference type="Gene3D" id="3.20.20.70">
    <property type="entry name" value="Aldolase class I"/>
    <property type="match status" value="1"/>
</dbReference>
<organism evidence="3 4">
    <name type="scientific">Glycomyces buryatensis</name>
    <dbReference type="NCBI Taxonomy" id="2570927"/>
    <lineage>
        <taxon>Bacteria</taxon>
        <taxon>Bacillati</taxon>
        <taxon>Actinomycetota</taxon>
        <taxon>Actinomycetes</taxon>
        <taxon>Glycomycetales</taxon>
        <taxon>Glycomycetaceae</taxon>
        <taxon>Glycomyces</taxon>
    </lineage>
</organism>
<reference evidence="4" key="1">
    <citation type="submission" date="2019-04" db="EMBL/GenBank/DDBJ databases">
        <title>Nocardioides xinjiangensis sp. nov.</title>
        <authorList>
            <person name="Liu S."/>
        </authorList>
    </citation>
    <scope>NUCLEOTIDE SEQUENCE [LARGE SCALE GENOMIC DNA]</scope>
    <source>
        <strain evidence="4">18</strain>
    </source>
</reference>
<dbReference type="PANTHER" id="PTHR35882:SF2">
    <property type="entry name" value="PELA"/>
    <property type="match status" value="1"/>
</dbReference>
<feature type="domain" description="Glycoside-hydrolase family GH114 TIM-barrel" evidence="2">
    <location>
        <begin position="35"/>
        <end position="291"/>
    </location>
</feature>
<comment type="caution">
    <text evidence="3">The sequence shown here is derived from an EMBL/GenBank/DDBJ whole genome shotgun (WGS) entry which is preliminary data.</text>
</comment>
<dbReference type="EMBL" id="STGY01000060">
    <property type="protein sequence ID" value="THV40118.1"/>
    <property type="molecule type" value="Genomic_DNA"/>
</dbReference>
<dbReference type="Proteomes" id="UP000308760">
    <property type="component" value="Unassembled WGS sequence"/>
</dbReference>
<dbReference type="PANTHER" id="PTHR35882">
    <property type="entry name" value="PELA"/>
    <property type="match status" value="1"/>
</dbReference>
<evidence type="ECO:0000256" key="1">
    <source>
        <dbReference type="SAM" id="MobiDB-lite"/>
    </source>
</evidence>
<dbReference type="InterPro" id="IPR013785">
    <property type="entry name" value="Aldolase_TIM"/>
</dbReference>
<dbReference type="OrthoDB" id="30037at2"/>
<evidence type="ECO:0000259" key="2">
    <source>
        <dbReference type="Pfam" id="PF03537"/>
    </source>
</evidence>
<dbReference type="InterPro" id="IPR016062">
    <property type="entry name" value="TM1410-rel"/>
</dbReference>
<dbReference type="Pfam" id="PF03537">
    <property type="entry name" value="Glyco_hydro_114"/>
    <property type="match status" value="1"/>
</dbReference>
<evidence type="ECO:0000313" key="3">
    <source>
        <dbReference type="EMBL" id="THV40118.1"/>
    </source>
</evidence>
<keyword evidence="4" id="KW-1185">Reference proteome</keyword>
<dbReference type="GO" id="GO:0016787">
    <property type="term" value="F:hydrolase activity"/>
    <property type="evidence" value="ECO:0007669"/>
    <property type="project" value="UniProtKB-KW"/>
</dbReference>
<dbReference type="SUPFAM" id="SSF51445">
    <property type="entry name" value="(Trans)glycosidases"/>
    <property type="match status" value="1"/>
</dbReference>
<proteinExistence type="predicted"/>
<accession>A0A4S8Q799</accession>
<sequence>MHAPPPRVRRRRAPAGRRMHGWARDRPDAPSPADSWVYQLSGYTDDGLGALAAAEQETAVIDLARDGGDDYFTADEIGALHEAGKTVYAYFTIGSIETYRPEYPAVAETDLVLNHWDEWPDEYFTAYWDERWWDLVVRPRLDQAIAAGFDGVYLDVPNAYEEIDLSLVPGEDRESLARKMVDLIVAVDEYAEAAGADLAVFPQNAPELREYPGYLEAIDGIGVEDLFFLDQDVPCDEDWCEENLEHVRAISAAGTTVLAVDYAREAANIETACERYGEEGFYGYVTGVDLDRIDEPCTAQSASPATQR</sequence>
<reference evidence="3 4" key="2">
    <citation type="submission" date="2019-05" db="EMBL/GenBank/DDBJ databases">
        <title>Glycomyces buryatensis sp. nov.</title>
        <authorList>
            <person name="Nikitina E."/>
        </authorList>
    </citation>
    <scope>NUCLEOTIDE SEQUENCE [LARGE SCALE GENOMIC DNA]</scope>
    <source>
        <strain evidence="3 4">18</strain>
    </source>
</reference>
<name>A0A4S8Q799_9ACTN</name>
<dbReference type="InterPro" id="IPR017853">
    <property type="entry name" value="GH"/>
</dbReference>
<feature type="region of interest" description="Disordered" evidence="1">
    <location>
        <begin position="1"/>
        <end position="30"/>
    </location>
</feature>
<protein>
    <submittedName>
        <fullName evidence="3">Glycoside hydrolase</fullName>
    </submittedName>
</protein>
<dbReference type="PRINTS" id="PR01545">
    <property type="entry name" value="THEMAYE10DUF"/>
</dbReference>
<evidence type="ECO:0000313" key="4">
    <source>
        <dbReference type="Proteomes" id="UP000308760"/>
    </source>
</evidence>
<dbReference type="InterPro" id="IPR004352">
    <property type="entry name" value="GH114_TIM-barrel"/>
</dbReference>